<protein>
    <submittedName>
        <fullName evidence="1">Uncharacterized protein</fullName>
    </submittedName>
</protein>
<reference evidence="1" key="1">
    <citation type="submission" date="2022-10" db="EMBL/GenBank/DDBJ databases">
        <title>Culturing micro-colonial fungi from biological soil crusts in the Mojave desert and describing Neophaeococcomyces mojavensis, and introducing the new genera and species Taxawa tesnikishii.</title>
        <authorList>
            <person name="Kurbessoian T."/>
            <person name="Stajich J.E."/>
        </authorList>
    </citation>
    <scope>NUCLEOTIDE SEQUENCE</scope>
    <source>
        <strain evidence="1">JES_112</strain>
    </source>
</reference>
<proteinExistence type="predicted"/>
<name>A0ACC3A9G8_9EURO</name>
<sequence>MSQQDQQNATAMPQQDQQNAATIPQQDQQNVTTMSEQDQQNEEAFMAQEEKRTMMGPMPQCVQDDPELKATWHYLNILLSRRNDVAKRRHEVEARGQVFKKEKGEKRLRNSISRQIGPWVVLGTQFLSGVARDMLRKDDLDDIEREEWQSLFDTYGIFDWWKTDNTSCHDLLKRYSVDPWAIRELSLQSEWSIFTNIRAAVDLAAYSFVCRQLIELKKRAEDMPEQMEEAILQYQLIKRMHGRYVKAGALKVNTIITVEEIEKRISWIKKQYNSI</sequence>
<evidence type="ECO:0000313" key="1">
    <source>
        <dbReference type="EMBL" id="KAJ9657736.1"/>
    </source>
</evidence>
<accession>A0ACC3A9G8</accession>
<dbReference type="Proteomes" id="UP001172386">
    <property type="component" value="Unassembled WGS sequence"/>
</dbReference>
<gene>
    <name evidence="1" type="ORF">H2198_004151</name>
</gene>
<organism evidence="1 2">
    <name type="scientific">Neophaeococcomyces mojaviensis</name>
    <dbReference type="NCBI Taxonomy" id="3383035"/>
    <lineage>
        <taxon>Eukaryota</taxon>
        <taxon>Fungi</taxon>
        <taxon>Dikarya</taxon>
        <taxon>Ascomycota</taxon>
        <taxon>Pezizomycotina</taxon>
        <taxon>Eurotiomycetes</taxon>
        <taxon>Chaetothyriomycetidae</taxon>
        <taxon>Chaetothyriales</taxon>
        <taxon>Chaetothyriales incertae sedis</taxon>
        <taxon>Neophaeococcomyces</taxon>
    </lineage>
</organism>
<comment type="caution">
    <text evidence="1">The sequence shown here is derived from an EMBL/GenBank/DDBJ whole genome shotgun (WGS) entry which is preliminary data.</text>
</comment>
<keyword evidence="2" id="KW-1185">Reference proteome</keyword>
<dbReference type="EMBL" id="JAPDRQ010000060">
    <property type="protein sequence ID" value="KAJ9657736.1"/>
    <property type="molecule type" value="Genomic_DNA"/>
</dbReference>
<evidence type="ECO:0000313" key="2">
    <source>
        <dbReference type="Proteomes" id="UP001172386"/>
    </source>
</evidence>